<protein>
    <submittedName>
        <fullName evidence="1">Uncharacterized protein</fullName>
    </submittedName>
</protein>
<keyword evidence="2" id="KW-1185">Reference proteome</keyword>
<dbReference type="EMBL" id="RHHR01000014">
    <property type="protein sequence ID" value="RNB74591.1"/>
    <property type="molecule type" value="Genomic_DNA"/>
</dbReference>
<reference evidence="1 2" key="1">
    <citation type="submission" date="2018-10" db="EMBL/GenBank/DDBJ databases">
        <title>Phylogenomics of Brevibacillus.</title>
        <authorList>
            <person name="Dunlap C."/>
        </authorList>
    </citation>
    <scope>NUCLEOTIDE SEQUENCE [LARGE SCALE GENOMIC DNA]</scope>
    <source>
        <strain evidence="1 2">JCM 12215</strain>
    </source>
</reference>
<organism evidence="1 2">
    <name type="scientific">Brevibacillus invocatus</name>
    <dbReference type="NCBI Taxonomy" id="173959"/>
    <lineage>
        <taxon>Bacteria</taxon>
        <taxon>Bacillati</taxon>
        <taxon>Bacillota</taxon>
        <taxon>Bacilli</taxon>
        <taxon>Bacillales</taxon>
        <taxon>Paenibacillaceae</taxon>
        <taxon>Brevibacillus</taxon>
    </lineage>
</organism>
<accession>A0A3M8CGF1</accession>
<comment type="caution">
    <text evidence="1">The sequence shown here is derived from an EMBL/GenBank/DDBJ whole genome shotgun (WGS) entry which is preliminary data.</text>
</comment>
<evidence type="ECO:0000313" key="1">
    <source>
        <dbReference type="EMBL" id="RNB74591.1"/>
    </source>
</evidence>
<proteinExistence type="predicted"/>
<evidence type="ECO:0000313" key="2">
    <source>
        <dbReference type="Proteomes" id="UP000282028"/>
    </source>
</evidence>
<dbReference type="Proteomes" id="UP000282028">
    <property type="component" value="Unassembled WGS sequence"/>
</dbReference>
<gene>
    <name evidence="1" type="ORF">EDM52_10060</name>
</gene>
<name>A0A3M8CGF1_9BACL</name>
<dbReference type="AlphaFoldDB" id="A0A3M8CGF1"/>
<sequence length="62" mass="7475">MFLDTEEYTQATITKNRLSKYNDLKITDMFHTLIYNYYYYKMGIENGLRINQLTFDVYGGKN</sequence>